<evidence type="ECO:0000256" key="2">
    <source>
        <dbReference type="ARBA" id="ARBA00012528"/>
    </source>
</evidence>
<proteinExistence type="predicted"/>
<dbReference type="InterPro" id="IPR011623">
    <property type="entry name" value="7TMR_DISM_rcpt_extracell_dom1"/>
</dbReference>
<dbReference type="EMBL" id="FOUO01000008">
    <property type="protein sequence ID" value="SFM52874.1"/>
    <property type="molecule type" value="Genomic_DNA"/>
</dbReference>
<dbReference type="AlphaFoldDB" id="A0A1I4RKZ7"/>
<dbReference type="PROSITE" id="PS50887">
    <property type="entry name" value="GGDEF"/>
    <property type="match status" value="1"/>
</dbReference>
<evidence type="ECO:0000313" key="6">
    <source>
        <dbReference type="EMBL" id="SFM52874.1"/>
    </source>
</evidence>
<feature type="transmembrane region" description="Helical" evidence="4">
    <location>
        <begin position="168"/>
        <end position="186"/>
    </location>
</feature>
<dbReference type="SUPFAM" id="SSF55073">
    <property type="entry name" value="Nucleotide cyclase"/>
    <property type="match status" value="1"/>
</dbReference>
<dbReference type="PANTHER" id="PTHR45138:SF9">
    <property type="entry name" value="DIGUANYLATE CYCLASE DGCM-RELATED"/>
    <property type="match status" value="1"/>
</dbReference>
<feature type="transmembrane region" description="Helical" evidence="4">
    <location>
        <begin position="193"/>
        <end position="209"/>
    </location>
</feature>
<protein>
    <recommendedName>
        <fullName evidence="2">diguanylate cyclase</fullName>
        <ecNumber evidence="2">2.7.7.65</ecNumber>
    </recommendedName>
</protein>
<organism evidence="6 7">
    <name type="scientific">Ectothiorhodospira mobilis</name>
    <dbReference type="NCBI Taxonomy" id="195064"/>
    <lineage>
        <taxon>Bacteria</taxon>
        <taxon>Pseudomonadati</taxon>
        <taxon>Pseudomonadota</taxon>
        <taxon>Gammaproteobacteria</taxon>
        <taxon>Chromatiales</taxon>
        <taxon>Ectothiorhodospiraceae</taxon>
        <taxon>Ectothiorhodospira</taxon>
    </lineage>
</organism>
<name>A0A1I4RKZ7_ECTMO</name>
<dbReference type="PANTHER" id="PTHR45138">
    <property type="entry name" value="REGULATORY COMPONENTS OF SENSORY TRANSDUCTION SYSTEM"/>
    <property type="match status" value="1"/>
</dbReference>
<keyword evidence="7" id="KW-1185">Reference proteome</keyword>
<dbReference type="RefSeq" id="WP_177217625.1">
    <property type="nucleotide sequence ID" value="NZ_FOUO01000008.1"/>
</dbReference>
<dbReference type="Gene3D" id="2.60.40.2380">
    <property type="match status" value="1"/>
</dbReference>
<accession>A0A1I4RKZ7</accession>
<dbReference type="Pfam" id="PF07695">
    <property type="entry name" value="7TMR-DISM_7TM"/>
    <property type="match status" value="1"/>
</dbReference>
<keyword evidence="4" id="KW-1133">Transmembrane helix</keyword>
<feature type="transmembrane region" description="Helical" evidence="4">
    <location>
        <begin position="261"/>
        <end position="279"/>
    </location>
</feature>
<evidence type="ECO:0000313" key="7">
    <source>
        <dbReference type="Proteomes" id="UP000199556"/>
    </source>
</evidence>
<dbReference type="CDD" id="cd01949">
    <property type="entry name" value="GGDEF"/>
    <property type="match status" value="1"/>
</dbReference>
<comment type="catalytic activity">
    <reaction evidence="3">
        <text>2 GTP = 3',3'-c-di-GMP + 2 diphosphate</text>
        <dbReference type="Rhea" id="RHEA:24898"/>
        <dbReference type="ChEBI" id="CHEBI:33019"/>
        <dbReference type="ChEBI" id="CHEBI:37565"/>
        <dbReference type="ChEBI" id="CHEBI:58805"/>
        <dbReference type="EC" id="2.7.7.65"/>
    </reaction>
</comment>
<dbReference type="GO" id="GO:0052621">
    <property type="term" value="F:diguanylate cyclase activity"/>
    <property type="evidence" value="ECO:0007669"/>
    <property type="project" value="UniProtKB-EC"/>
</dbReference>
<dbReference type="EC" id="2.7.7.65" evidence="2"/>
<evidence type="ECO:0000256" key="1">
    <source>
        <dbReference type="ARBA" id="ARBA00001946"/>
    </source>
</evidence>
<dbReference type="InterPro" id="IPR050469">
    <property type="entry name" value="Diguanylate_Cyclase"/>
</dbReference>
<feature type="transmembrane region" description="Helical" evidence="4">
    <location>
        <begin position="285"/>
        <end position="308"/>
    </location>
</feature>
<dbReference type="InterPro" id="IPR029787">
    <property type="entry name" value="Nucleotide_cyclase"/>
</dbReference>
<dbReference type="SMART" id="SM00267">
    <property type="entry name" value="GGDEF"/>
    <property type="match status" value="1"/>
</dbReference>
<dbReference type="FunFam" id="3.30.70.270:FF:000001">
    <property type="entry name" value="Diguanylate cyclase domain protein"/>
    <property type="match status" value="1"/>
</dbReference>
<dbReference type="Pfam" id="PF00990">
    <property type="entry name" value="GGDEF"/>
    <property type="match status" value="1"/>
</dbReference>
<keyword evidence="4" id="KW-0812">Transmembrane</keyword>
<evidence type="ECO:0000256" key="4">
    <source>
        <dbReference type="SAM" id="Phobius"/>
    </source>
</evidence>
<dbReference type="GO" id="GO:1902201">
    <property type="term" value="P:negative regulation of bacterial-type flagellum-dependent cell motility"/>
    <property type="evidence" value="ECO:0007669"/>
    <property type="project" value="TreeGrafter"/>
</dbReference>
<dbReference type="InterPro" id="IPR011622">
    <property type="entry name" value="7TMR_DISM_rcpt_extracell_dom2"/>
</dbReference>
<dbReference type="GO" id="GO:0043709">
    <property type="term" value="P:cell adhesion involved in single-species biofilm formation"/>
    <property type="evidence" value="ECO:0007669"/>
    <property type="project" value="TreeGrafter"/>
</dbReference>
<dbReference type="GO" id="GO:0005886">
    <property type="term" value="C:plasma membrane"/>
    <property type="evidence" value="ECO:0007669"/>
    <property type="project" value="TreeGrafter"/>
</dbReference>
<dbReference type="Proteomes" id="UP000199556">
    <property type="component" value="Unassembled WGS sequence"/>
</dbReference>
<reference evidence="6 7" key="1">
    <citation type="submission" date="2016-10" db="EMBL/GenBank/DDBJ databases">
        <authorList>
            <person name="de Groot N.N."/>
        </authorList>
    </citation>
    <scope>NUCLEOTIDE SEQUENCE [LARGE SCALE GENOMIC DNA]</scope>
    <source>
        <strain evidence="6 7">DSM 4180</strain>
    </source>
</reference>
<dbReference type="NCBIfam" id="TIGR00254">
    <property type="entry name" value="GGDEF"/>
    <property type="match status" value="1"/>
</dbReference>
<dbReference type="InterPro" id="IPR000160">
    <property type="entry name" value="GGDEF_dom"/>
</dbReference>
<sequence>MSWPAPLPLEAGERIPLGPHAAVYLDPQGHDRPQDLLADTDTRFRPLGTHAFNLGMRPGVLWVAFVLDRGAAPGDRILNLDNPLFEHVTLFTQGPEGHWQQTGRNPSVGPSGRLQPAWRHSFRIAAAGEDASRHLLRIDSGQALRFYAEIQTPAGHRAQSNRFWLAQGFYHGMILALALYNLFLLFTLRDTSYAWYIAFVLSTAAYFLFQRGLHLEFLPGMPIQTTHQLMFTALTLMSVFALQFSRRFLITRRRDPTLDRLLRLLLPVPLLGLALSLWAGPAAGVLSFSLAGLAAIVLILTAAARALWLHRFTPAAYLLGAWSVLILGMVVFIAAALGWLPNNTLTYYGAQVGSALDTVLLSLALADRIRALRAEREALARRGDQLERITLMDELTGLFNRRHLERRLPEMVAEARRRGDPLSVLLIDADDFKRINDTHGHPVGDQVLIRLGQALADSVRRGDTLCRYGGEEFVALLPGADARTAEEVARRMLRAVSRTPTPLQPQEPPQTVSIGLATLEPDDTPNDLFLRADKALYEAKQSGKNRVRGGSREPGVHS</sequence>
<feature type="transmembrane region" description="Helical" evidence="4">
    <location>
        <begin position="315"/>
        <end position="339"/>
    </location>
</feature>
<feature type="domain" description="GGDEF" evidence="5">
    <location>
        <begin position="420"/>
        <end position="552"/>
    </location>
</feature>
<keyword evidence="4" id="KW-0472">Membrane</keyword>
<dbReference type="Gene3D" id="3.30.70.270">
    <property type="match status" value="1"/>
</dbReference>
<comment type="cofactor">
    <cofactor evidence="1">
        <name>Mg(2+)</name>
        <dbReference type="ChEBI" id="CHEBI:18420"/>
    </cofactor>
</comment>
<dbReference type="STRING" id="195064.SAMN05421721_10864"/>
<gene>
    <name evidence="6" type="ORF">SAMN05421721_10864</name>
</gene>
<feature type="transmembrane region" description="Helical" evidence="4">
    <location>
        <begin position="229"/>
        <end position="249"/>
    </location>
</feature>
<evidence type="ECO:0000256" key="3">
    <source>
        <dbReference type="ARBA" id="ARBA00034247"/>
    </source>
</evidence>
<evidence type="ECO:0000259" key="5">
    <source>
        <dbReference type="PROSITE" id="PS50887"/>
    </source>
</evidence>
<dbReference type="InterPro" id="IPR043128">
    <property type="entry name" value="Rev_trsase/Diguanyl_cyclase"/>
</dbReference>
<dbReference type="Pfam" id="PF07696">
    <property type="entry name" value="7TMR-DISMED2"/>
    <property type="match status" value="1"/>
</dbReference>
<feature type="transmembrane region" description="Helical" evidence="4">
    <location>
        <begin position="345"/>
        <end position="366"/>
    </location>
</feature>